<protein>
    <recommendedName>
        <fullName evidence="4">RRM domain-containing protein</fullName>
    </recommendedName>
</protein>
<feature type="compositionally biased region" description="Basic and acidic residues" evidence="3">
    <location>
        <begin position="168"/>
        <end position="178"/>
    </location>
</feature>
<organism evidence="5 6">
    <name type="scientific">Nezara viridula</name>
    <name type="common">Southern green stink bug</name>
    <name type="synonym">Cimex viridulus</name>
    <dbReference type="NCBI Taxonomy" id="85310"/>
    <lineage>
        <taxon>Eukaryota</taxon>
        <taxon>Metazoa</taxon>
        <taxon>Ecdysozoa</taxon>
        <taxon>Arthropoda</taxon>
        <taxon>Hexapoda</taxon>
        <taxon>Insecta</taxon>
        <taxon>Pterygota</taxon>
        <taxon>Neoptera</taxon>
        <taxon>Paraneoptera</taxon>
        <taxon>Hemiptera</taxon>
        <taxon>Heteroptera</taxon>
        <taxon>Panheteroptera</taxon>
        <taxon>Pentatomomorpha</taxon>
        <taxon>Pentatomoidea</taxon>
        <taxon>Pentatomidae</taxon>
        <taxon>Pentatominae</taxon>
        <taxon>Nezara</taxon>
    </lineage>
</organism>
<evidence type="ECO:0000256" key="1">
    <source>
        <dbReference type="ARBA" id="ARBA00022884"/>
    </source>
</evidence>
<feature type="compositionally biased region" description="Basic and acidic residues" evidence="3">
    <location>
        <begin position="289"/>
        <end position="322"/>
    </location>
</feature>
<dbReference type="EMBL" id="OV725083">
    <property type="protein sequence ID" value="CAH1407678.1"/>
    <property type="molecule type" value="Genomic_DNA"/>
</dbReference>
<feature type="compositionally biased region" description="Basic and acidic residues" evidence="3">
    <location>
        <begin position="434"/>
        <end position="449"/>
    </location>
</feature>
<feature type="region of interest" description="Disordered" evidence="3">
    <location>
        <begin position="158"/>
        <end position="578"/>
    </location>
</feature>
<sequence length="578" mass="64116">MEISKCKKKKTNWKQVNADIIIDSSRKPLNWADEVDKEIDTSIQYTHHDNNASGKFVLPTAPRASRSTAFDESKLPTTGPFQAYLSNIPYDLNEDELVALFQDLKIKSVRLPKEEKTARAKGFGYIEFEDRASLCTALSLGDPTLKGRIIKIELATNLDSGGRGGRGGRRDGGRDQTSSDRMTGNWRTGPRQEEPEERSGFDRGYGGGRKDFGSGGGGGGFSRGFDREERSGGSFQREDRFDRGREERGRDDRGGGFRDRYDRDRGGGGYGRDRDAGGSSGGGFSDRSGGFRDRGRDDDRFPRSDDRSDRGGQWREEPRGDRGSVGFGSGGGGRFEGRDRDRDRDRDGKYGPPPRRDDFPPADRESRTRPKLALQPRTKPKEAAESASTSASIFGGAKPVDTAAREREIEERLMRNDEFPDSRSKSGPGSTGSRSDKGDKQQWEEKKVVEPAPPPKENAWSRKPQTIVNNGRSSPEDEVQQSSNRVSEDRSRDVLKEKHDADDDSSRSAVSSGRVQSGLTDRPRGKDVDKPNNKHRERKECVDDISKMPTVPESKTPNFAGSNKFSTLVDSDDEPPTE</sequence>
<dbReference type="PANTHER" id="PTHR23236:SF2">
    <property type="entry name" value="EUKARYOTIC TRANSLATION INITIATION FACTOR 4B"/>
    <property type="match status" value="1"/>
</dbReference>
<keyword evidence="6" id="KW-1185">Reference proteome</keyword>
<dbReference type="AlphaFoldDB" id="A0A9P0HTZ9"/>
<dbReference type="InterPro" id="IPR035979">
    <property type="entry name" value="RBD_domain_sf"/>
</dbReference>
<dbReference type="Gene3D" id="3.30.70.330">
    <property type="match status" value="1"/>
</dbReference>
<evidence type="ECO:0000313" key="5">
    <source>
        <dbReference type="EMBL" id="CAH1407678.1"/>
    </source>
</evidence>
<feature type="compositionally biased region" description="Basic and acidic residues" evidence="3">
    <location>
        <begin position="486"/>
        <end position="506"/>
    </location>
</feature>
<dbReference type="OrthoDB" id="1748655at2759"/>
<feature type="compositionally biased region" description="Basic and acidic residues" evidence="3">
    <location>
        <begin position="335"/>
        <end position="368"/>
    </location>
</feature>
<feature type="compositionally biased region" description="Polar residues" evidence="3">
    <location>
        <begin position="553"/>
        <end position="569"/>
    </location>
</feature>
<evidence type="ECO:0000256" key="3">
    <source>
        <dbReference type="SAM" id="MobiDB-lite"/>
    </source>
</evidence>
<dbReference type="SMART" id="SM00360">
    <property type="entry name" value="RRM"/>
    <property type="match status" value="1"/>
</dbReference>
<dbReference type="PANTHER" id="PTHR23236">
    <property type="entry name" value="EUKARYOTIC TRANSLATION INITIATION FACTOR 4B/4H"/>
    <property type="match status" value="1"/>
</dbReference>
<feature type="compositionally biased region" description="Basic and acidic residues" evidence="3">
    <location>
        <begin position="403"/>
        <end position="424"/>
    </location>
</feature>
<evidence type="ECO:0000313" key="6">
    <source>
        <dbReference type="Proteomes" id="UP001152798"/>
    </source>
</evidence>
<dbReference type="Pfam" id="PF00076">
    <property type="entry name" value="RRM_1"/>
    <property type="match status" value="1"/>
</dbReference>
<keyword evidence="1 2" id="KW-0694">RNA-binding</keyword>
<feature type="compositionally biased region" description="Basic and acidic residues" evidence="3">
    <location>
        <begin position="521"/>
        <end position="546"/>
    </location>
</feature>
<proteinExistence type="predicted"/>
<feature type="compositionally biased region" description="Polar residues" evidence="3">
    <location>
        <begin position="463"/>
        <end position="473"/>
    </location>
</feature>
<feature type="compositionally biased region" description="Gly residues" evidence="3">
    <location>
        <begin position="323"/>
        <end position="334"/>
    </location>
</feature>
<dbReference type="InterPro" id="IPR012677">
    <property type="entry name" value="Nucleotide-bd_a/b_plait_sf"/>
</dbReference>
<dbReference type="PROSITE" id="PS50102">
    <property type="entry name" value="RRM"/>
    <property type="match status" value="1"/>
</dbReference>
<dbReference type="Proteomes" id="UP001152798">
    <property type="component" value="Chromosome 7"/>
</dbReference>
<feature type="compositionally biased region" description="Basic and acidic residues" evidence="3">
    <location>
        <begin position="190"/>
        <end position="201"/>
    </location>
</feature>
<dbReference type="SUPFAM" id="SSF54928">
    <property type="entry name" value="RNA-binding domain, RBD"/>
    <property type="match status" value="1"/>
</dbReference>
<gene>
    <name evidence="5" type="ORF">NEZAVI_LOCUS15347</name>
</gene>
<accession>A0A9P0HTZ9</accession>
<evidence type="ECO:0000259" key="4">
    <source>
        <dbReference type="PROSITE" id="PS50102"/>
    </source>
</evidence>
<feature type="compositionally biased region" description="Gly residues" evidence="3">
    <location>
        <begin position="203"/>
        <end position="222"/>
    </location>
</feature>
<feature type="compositionally biased region" description="Basic and acidic residues" evidence="3">
    <location>
        <begin position="224"/>
        <end position="276"/>
    </location>
</feature>
<feature type="compositionally biased region" description="Low complexity" evidence="3">
    <location>
        <begin position="507"/>
        <end position="518"/>
    </location>
</feature>
<dbReference type="InterPro" id="IPR000504">
    <property type="entry name" value="RRM_dom"/>
</dbReference>
<evidence type="ECO:0000256" key="2">
    <source>
        <dbReference type="PROSITE-ProRule" id="PRU00176"/>
    </source>
</evidence>
<name>A0A9P0HTZ9_NEZVI</name>
<reference evidence="5" key="1">
    <citation type="submission" date="2022-01" db="EMBL/GenBank/DDBJ databases">
        <authorList>
            <person name="King R."/>
        </authorList>
    </citation>
    <scope>NUCLEOTIDE SEQUENCE</scope>
</reference>
<feature type="domain" description="RRM" evidence="4">
    <location>
        <begin position="81"/>
        <end position="157"/>
    </location>
</feature>
<dbReference type="GO" id="GO:0003723">
    <property type="term" value="F:RNA binding"/>
    <property type="evidence" value="ECO:0007669"/>
    <property type="project" value="UniProtKB-UniRule"/>
</dbReference>